<keyword evidence="1" id="KW-0812">Transmembrane</keyword>
<dbReference type="Proteomes" id="UP001162836">
    <property type="component" value="Unassembled WGS sequence"/>
</dbReference>
<dbReference type="Pfam" id="PF04892">
    <property type="entry name" value="VanZ"/>
    <property type="match status" value="1"/>
</dbReference>
<feature type="domain" description="VanZ-like" evidence="2">
    <location>
        <begin position="18"/>
        <end position="156"/>
    </location>
</feature>
<accession>A0ABS8QHC5</accession>
<dbReference type="InterPro" id="IPR006976">
    <property type="entry name" value="VanZ-like"/>
</dbReference>
<evidence type="ECO:0000259" key="2">
    <source>
        <dbReference type="Pfam" id="PF04892"/>
    </source>
</evidence>
<evidence type="ECO:0000256" key="1">
    <source>
        <dbReference type="SAM" id="Phobius"/>
    </source>
</evidence>
<keyword evidence="1" id="KW-0472">Membrane</keyword>
<feature type="transmembrane region" description="Helical" evidence="1">
    <location>
        <begin position="86"/>
        <end position="104"/>
    </location>
</feature>
<keyword evidence="1" id="KW-1133">Transmembrane helix</keyword>
<proteinExistence type="predicted"/>
<dbReference type="PANTHER" id="PTHR36834:SF1">
    <property type="entry name" value="INTEGRAL MEMBRANE PROTEIN"/>
    <property type="match status" value="1"/>
</dbReference>
<dbReference type="EMBL" id="JAJODE010000014">
    <property type="protein sequence ID" value="MCD4838654.1"/>
    <property type="molecule type" value="Genomic_DNA"/>
</dbReference>
<evidence type="ECO:0000313" key="3">
    <source>
        <dbReference type="EMBL" id="MCD4838654.1"/>
    </source>
</evidence>
<feature type="transmembrane region" description="Helical" evidence="1">
    <location>
        <begin position="116"/>
        <end position="136"/>
    </location>
</feature>
<dbReference type="RefSeq" id="WP_231314680.1">
    <property type="nucleotide sequence ID" value="NZ_JAJODE010000014.1"/>
</dbReference>
<dbReference type="InterPro" id="IPR053150">
    <property type="entry name" value="Teicoplanin_resist-assoc"/>
</dbReference>
<comment type="caution">
    <text evidence="3">The sequence shown here is derived from an EMBL/GenBank/DDBJ whole genome shotgun (WGS) entry which is preliminary data.</text>
</comment>
<evidence type="ECO:0000313" key="4">
    <source>
        <dbReference type="Proteomes" id="UP001162836"/>
    </source>
</evidence>
<keyword evidence="4" id="KW-1185">Reference proteome</keyword>
<feature type="transmembrane region" description="Helical" evidence="1">
    <location>
        <begin position="12"/>
        <end position="35"/>
    </location>
</feature>
<sequence>MNKMIKKAINKLILLALFVLYLYGLLRIILFKFYWMDMALLWHHFERTLGNPDHLMSQLQSGNYIPFQTIIINIHSLSVLRDFSNLFGNIALFIPFGMFLVLFLKNKGISFKGVFVLSFGLSLVLECLQVISSLGIFDVDDLLLNTTGGLLGYCPIKLYDRIQTKLKINQSNIVLERDIVETQEIKNNEEGAPYSK</sequence>
<name>A0ABS8QHC5_9BACI</name>
<organism evidence="3 4">
    <name type="scientific">Neobacillus sedimentimangrovi</name>
    <dbReference type="NCBI Taxonomy" id="2699460"/>
    <lineage>
        <taxon>Bacteria</taxon>
        <taxon>Bacillati</taxon>
        <taxon>Bacillota</taxon>
        <taxon>Bacilli</taxon>
        <taxon>Bacillales</taxon>
        <taxon>Bacillaceae</taxon>
        <taxon>Neobacillus</taxon>
    </lineage>
</organism>
<reference evidence="3 4" key="1">
    <citation type="journal article" date="2023" name="Antonie Van Leeuwenhoek">
        <title>Unveiling the genomic potential of a novel thermostable glycoside hydrolases producing Neobacillus sedimentimangrovi UE25.</title>
        <authorList>
            <person name="Ejaz U."/>
            <person name="Saleem F."/>
            <person name="Rashid R."/>
            <person name="Hasan K.A."/>
            <person name="Syed M.N."/>
            <person name="Sohail M."/>
        </authorList>
    </citation>
    <scope>NUCLEOTIDE SEQUENCE [LARGE SCALE GENOMIC DNA]</scope>
    <source>
        <strain evidence="3 4">UE25</strain>
    </source>
</reference>
<dbReference type="PANTHER" id="PTHR36834">
    <property type="entry name" value="MEMBRANE PROTEIN-RELATED"/>
    <property type="match status" value="1"/>
</dbReference>
<gene>
    <name evidence="3" type="ORF">LRS37_07160</name>
</gene>
<protein>
    <submittedName>
        <fullName evidence="3">VanZ family protein</fullName>
    </submittedName>
</protein>